<comment type="catalytic activity">
    <reaction evidence="1">
        <text>Hydrolysis of terminal non-reducing beta-D-galactose residues in beta-D-galactosides.</text>
        <dbReference type="EC" id="3.2.1.23"/>
    </reaction>
</comment>
<proteinExistence type="inferred from homology"/>
<organism evidence="5 6">
    <name type="scientific">Lactuca sativa</name>
    <name type="common">Garden lettuce</name>
    <dbReference type="NCBI Taxonomy" id="4236"/>
    <lineage>
        <taxon>Eukaryota</taxon>
        <taxon>Viridiplantae</taxon>
        <taxon>Streptophyta</taxon>
        <taxon>Embryophyta</taxon>
        <taxon>Tracheophyta</taxon>
        <taxon>Spermatophyta</taxon>
        <taxon>Magnoliopsida</taxon>
        <taxon>eudicotyledons</taxon>
        <taxon>Gunneridae</taxon>
        <taxon>Pentapetalae</taxon>
        <taxon>asterids</taxon>
        <taxon>campanulids</taxon>
        <taxon>Asterales</taxon>
        <taxon>Asteraceae</taxon>
        <taxon>Cichorioideae</taxon>
        <taxon>Cichorieae</taxon>
        <taxon>Lactucinae</taxon>
        <taxon>Lactuca</taxon>
    </lineage>
</organism>
<dbReference type="PRINTS" id="PR00742">
    <property type="entry name" value="GLHYDRLASE35"/>
</dbReference>
<name>A0A9R1VSS5_LACSA</name>
<dbReference type="GO" id="GO:0005975">
    <property type="term" value="P:carbohydrate metabolic process"/>
    <property type="evidence" value="ECO:0007669"/>
    <property type="project" value="InterPro"/>
</dbReference>
<dbReference type="Proteomes" id="UP000235145">
    <property type="component" value="Unassembled WGS sequence"/>
</dbReference>
<gene>
    <name evidence="5" type="ORF">LSAT_V11C400167280</name>
</gene>
<reference evidence="5 6" key="1">
    <citation type="journal article" date="2017" name="Nat. Commun.">
        <title>Genome assembly with in vitro proximity ligation data and whole-genome triplication in lettuce.</title>
        <authorList>
            <person name="Reyes-Chin-Wo S."/>
            <person name="Wang Z."/>
            <person name="Yang X."/>
            <person name="Kozik A."/>
            <person name="Arikit S."/>
            <person name="Song C."/>
            <person name="Xia L."/>
            <person name="Froenicke L."/>
            <person name="Lavelle D.O."/>
            <person name="Truco M.J."/>
            <person name="Xia R."/>
            <person name="Zhu S."/>
            <person name="Xu C."/>
            <person name="Xu H."/>
            <person name="Xu X."/>
            <person name="Cox K."/>
            <person name="Korf I."/>
            <person name="Meyers B.C."/>
            <person name="Michelmore R.W."/>
        </authorList>
    </citation>
    <scope>NUCLEOTIDE SEQUENCE [LARGE SCALE GENOMIC DNA]</scope>
    <source>
        <strain evidence="6">cv. Salinas</strain>
        <tissue evidence="5">Seedlings</tissue>
    </source>
</reference>
<dbReference type="AlphaFoldDB" id="A0A9R1VSS5"/>
<dbReference type="InterPro" id="IPR017853">
    <property type="entry name" value="GH"/>
</dbReference>
<dbReference type="InterPro" id="IPR001944">
    <property type="entry name" value="Glycoside_Hdrlase_35"/>
</dbReference>
<accession>A0A9R1VSS5</accession>
<dbReference type="SUPFAM" id="SSF51445">
    <property type="entry name" value="(Trans)glycosidases"/>
    <property type="match status" value="1"/>
</dbReference>
<evidence type="ECO:0000313" key="6">
    <source>
        <dbReference type="Proteomes" id="UP000235145"/>
    </source>
</evidence>
<dbReference type="EMBL" id="NBSK02000004">
    <property type="protein sequence ID" value="KAJ0211910.1"/>
    <property type="molecule type" value="Genomic_DNA"/>
</dbReference>
<keyword evidence="6" id="KW-1185">Reference proteome</keyword>
<dbReference type="GO" id="GO:0004565">
    <property type="term" value="F:beta-galactosidase activity"/>
    <property type="evidence" value="ECO:0007669"/>
    <property type="project" value="UniProtKB-EC"/>
</dbReference>
<feature type="domain" description="Glycoside hydrolase 35 catalytic" evidence="4">
    <location>
        <begin position="1"/>
        <end position="160"/>
    </location>
</feature>
<evidence type="ECO:0000256" key="2">
    <source>
        <dbReference type="ARBA" id="ARBA00009809"/>
    </source>
</evidence>
<evidence type="ECO:0000256" key="3">
    <source>
        <dbReference type="ARBA" id="ARBA00012756"/>
    </source>
</evidence>
<sequence length="165" mass="18443">MWEDLVIKAKNGGLDVVDTYVFWNVHEPSPGTYGFSGRYDIVRFIKTVAGNGVYVNLRIGPYVCAEWNFGGFPVWLKYVTGISFRIDNEPFKAAMQGFTQKIVGMLKAENLFESQGGPIILSQVFENEYGAQGKSFGASGKAYINWAAKMAVELNTRVPMWSHQP</sequence>
<dbReference type="InterPro" id="IPR031330">
    <property type="entry name" value="Gly_Hdrlase_35_cat"/>
</dbReference>
<dbReference type="EC" id="3.2.1.23" evidence="3"/>
<evidence type="ECO:0000313" key="5">
    <source>
        <dbReference type="EMBL" id="KAJ0211910.1"/>
    </source>
</evidence>
<comment type="caution">
    <text evidence="5">The sequence shown here is derived from an EMBL/GenBank/DDBJ whole genome shotgun (WGS) entry which is preliminary data.</text>
</comment>
<dbReference type="Gene3D" id="3.20.20.80">
    <property type="entry name" value="Glycosidases"/>
    <property type="match status" value="1"/>
</dbReference>
<protein>
    <recommendedName>
        <fullName evidence="3">beta-galactosidase</fullName>
        <ecNumber evidence="3">3.2.1.23</ecNumber>
    </recommendedName>
</protein>
<evidence type="ECO:0000256" key="1">
    <source>
        <dbReference type="ARBA" id="ARBA00001412"/>
    </source>
</evidence>
<evidence type="ECO:0000259" key="4">
    <source>
        <dbReference type="Pfam" id="PF01301"/>
    </source>
</evidence>
<dbReference type="PANTHER" id="PTHR23421">
    <property type="entry name" value="BETA-GALACTOSIDASE RELATED"/>
    <property type="match status" value="1"/>
</dbReference>
<dbReference type="Pfam" id="PF01301">
    <property type="entry name" value="Glyco_hydro_35"/>
    <property type="match status" value="1"/>
</dbReference>
<comment type="similarity">
    <text evidence="2">Belongs to the glycosyl hydrolase 35 family.</text>
</comment>